<reference evidence="1" key="1">
    <citation type="submission" date="2021-06" db="EMBL/GenBank/DDBJ databases">
        <authorList>
            <person name="Kallberg Y."/>
            <person name="Tangrot J."/>
            <person name="Rosling A."/>
        </authorList>
    </citation>
    <scope>NUCLEOTIDE SEQUENCE</scope>
    <source>
        <strain evidence="1">BR232B</strain>
    </source>
</reference>
<dbReference type="EMBL" id="CAJVPI010000138">
    <property type="protein sequence ID" value="CAG8487737.1"/>
    <property type="molecule type" value="Genomic_DNA"/>
</dbReference>
<sequence>MRKRKASKAFSGEFDYLYGIVSTGKLRSYGMALHNENIIVPLSDDILEDDTELRRHVKKSWK</sequence>
<keyword evidence="2" id="KW-1185">Reference proteome</keyword>
<gene>
    <name evidence="1" type="ORF">PBRASI_LOCUS1928</name>
</gene>
<evidence type="ECO:0000313" key="1">
    <source>
        <dbReference type="EMBL" id="CAG8487737.1"/>
    </source>
</evidence>
<accession>A0A9N8ZG08</accession>
<proteinExistence type="predicted"/>
<dbReference type="AlphaFoldDB" id="A0A9N8ZG08"/>
<protein>
    <submittedName>
        <fullName evidence="1">3291_t:CDS:1</fullName>
    </submittedName>
</protein>
<organism evidence="1 2">
    <name type="scientific">Paraglomus brasilianum</name>
    <dbReference type="NCBI Taxonomy" id="144538"/>
    <lineage>
        <taxon>Eukaryota</taxon>
        <taxon>Fungi</taxon>
        <taxon>Fungi incertae sedis</taxon>
        <taxon>Mucoromycota</taxon>
        <taxon>Glomeromycotina</taxon>
        <taxon>Glomeromycetes</taxon>
        <taxon>Paraglomerales</taxon>
        <taxon>Paraglomeraceae</taxon>
        <taxon>Paraglomus</taxon>
    </lineage>
</organism>
<evidence type="ECO:0000313" key="2">
    <source>
        <dbReference type="Proteomes" id="UP000789739"/>
    </source>
</evidence>
<comment type="caution">
    <text evidence="1">The sequence shown here is derived from an EMBL/GenBank/DDBJ whole genome shotgun (WGS) entry which is preliminary data.</text>
</comment>
<dbReference type="Proteomes" id="UP000789739">
    <property type="component" value="Unassembled WGS sequence"/>
</dbReference>
<name>A0A9N8ZG08_9GLOM</name>